<evidence type="ECO:0000256" key="14">
    <source>
        <dbReference type="SAM" id="Phobius"/>
    </source>
</evidence>
<dbReference type="PRINTS" id="PR00254">
    <property type="entry name" value="NICOTINICR"/>
</dbReference>
<evidence type="ECO:0000256" key="4">
    <source>
        <dbReference type="ARBA" id="ARBA00022989"/>
    </source>
</evidence>
<dbReference type="CDD" id="cd18989">
    <property type="entry name" value="LGIC_ECD_cation"/>
    <property type="match status" value="1"/>
</dbReference>
<dbReference type="InterPro" id="IPR038050">
    <property type="entry name" value="Neuro_actylchol_rec"/>
</dbReference>
<dbReference type="GO" id="GO:0045211">
    <property type="term" value="C:postsynaptic membrane"/>
    <property type="evidence" value="ECO:0007669"/>
    <property type="project" value="InterPro"/>
</dbReference>
<protein>
    <recommendedName>
        <fullName evidence="20">CHRNN</fullName>
    </recommendedName>
</protein>
<evidence type="ECO:0000256" key="12">
    <source>
        <dbReference type="ARBA" id="ARBA00023303"/>
    </source>
</evidence>
<keyword evidence="4 14" id="KW-1133">Transmembrane helix</keyword>
<dbReference type="GO" id="GO:0022848">
    <property type="term" value="F:acetylcholine-gated monoatomic cation-selective channel activity"/>
    <property type="evidence" value="ECO:0007669"/>
    <property type="project" value="InterPro"/>
</dbReference>
<dbReference type="PANTHER" id="PTHR18945">
    <property type="entry name" value="NEUROTRANSMITTER GATED ION CHANNEL"/>
    <property type="match status" value="1"/>
</dbReference>
<evidence type="ECO:0000256" key="1">
    <source>
        <dbReference type="ARBA" id="ARBA00022448"/>
    </source>
</evidence>
<feature type="chain" id="PRO_5026830303" description="CHRNN" evidence="15">
    <location>
        <begin position="21"/>
        <end position="391"/>
    </location>
</feature>
<organism evidence="18 19">
    <name type="scientific">Mytilus coruscus</name>
    <name type="common">Sea mussel</name>
    <dbReference type="NCBI Taxonomy" id="42192"/>
    <lineage>
        <taxon>Eukaryota</taxon>
        <taxon>Metazoa</taxon>
        <taxon>Spiralia</taxon>
        <taxon>Lophotrochozoa</taxon>
        <taxon>Mollusca</taxon>
        <taxon>Bivalvia</taxon>
        <taxon>Autobranchia</taxon>
        <taxon>Pteriomorphia</taxon>
        <taxon>Mytilida</taxon>
        <taxon>Mytiloidea</taxon>
        <taxon>Mytilidae</taxon>
        <taxon>Mytilinae</taxon>
        <taxon>Mytilus</taxon>
    </lineage>
</organism>
<dbReference type="SUPFAM" id="SSF63712">
    <property type="entry name" value="Nicotinic receptor ligand binding domain-like"/>
    <property type="match status" value="1"/>
</dbReference>
<keyword evidence="6" id="KW-0406">Ion transport</keyword>
<dbReference type="InterPro" id="IPR006029">
    <property type="entry name" value="Neurotrans-gated_channel_TM"/>
</dbReference>
<dbReference type="SUPFAM" id="SSF90112">
    <property type="entry name" value="Neurotransmitter-gated ion-channel transmembrane pore"/>
    <property type="match status" value="1"/>
</dbReference>
<proteinExistence type="predicted"/>
<feature type="domain" description="Neurotransmitter-gated ion-channel transmembrane" evidence="17">
    <location>
        <begin position="235"/>
        <end position="309"/>
    </location>
</feature>
<keyword evidence="8" id="KW-1015">Disulfide bond</keyword>
<feature type="transmembrane region" description="Helical" evidence="14">
    <location>
        <begin position="290"/>
        <end position="311"/>
    </location>
</feature>
<dbReference type="AlphaFoldDB" id="A0A6J8B3W8"/>
<feature type="domain" description="Neurotransmitter-gated ion-channel ligand-binding" evidence="16">
    <location>
        <begin position="26"/>
        <end position="228"/>
    </location>
</feature>
<dbReference type="Gene3D" id="1.20.58.390">
    <property type="entry name" value="Neurotransmitter-gated ion-channel transmembrane domain"/>
    <property type="match status" value="1"/>
</dbReference>
<keyword evidence="11" id="KW-1071">Ligand-gated ion channel</keyword>
<dbReference type="InterPro" id="IPR002394">
    <property type="entry name" value="Nicotinic_acetylcholine_rcpt"/>
</dbReference>
<feature type="transmembrane region" description="Helical" evidence="14">
    <location>
        <begin position="368"/>
        <end position="390"/>
    </location>
</feature>
<evidence type="ECO:0000259" key="17">
    <source>
        <dbReference type="Pfam" id="PF02932"/>
    </source>
</evidence>
<evidence type="ECO:0000256" key="10">
    <source>
        <dbReference type="ARBA" id="ARBA00023180"/>
    </source>
</evidence>
<dbReference type="OrthoDB" id="6097796at2759"/>
<keyword evidence="2" id="KW-1003">Cell membrane</keyword>
<dbReference type="InterPro" id="IPR006202">
    <property type="entry name" value="Neur_chan_lig-bd"/>
</dbReference>
<dbReference type="Pfam" id="PF02931">
    <property type="entry name" value="Neur_chan_LBD"/>
    <property type="match status" value="1"/>
</dbReference>
<dbReference type="CDD" id="cd19051">
    <property type="entry name" value="LGIC_TM_cation"/>
    <property type="match status" value="1"/>
</dbReference>
<evidence type="ECO:0000256" key="15">
    <source>
        <dbReference type="SAM" id="SignalP"/>
    </source>
</evidence>
<evidence type="ECO:0000313" key="18">
    <source>
        <dbReference type="EMBL" id="CAC5378276.1"/>
    </source>
</evidence>
<evidence type="ECO:0000256" key="5">
    <source>
        <dbReference type="ARBA" id="ARBA00023018"/>
    </source>
</evidence>
<keyword evidence="3 14" id="KW-0812">Transmembrane</keyword>
<keyword evidence="1" id="KW-0813">Transport</keyword>
<evidence type="ECO:0000256" key="8">
    <source>
        <dbReference type="ARBA" id="ARBA00023157"/>
    </source>
</evidence>
<evidence type="ECO:0000256" key="2">
    <source>
        <dbReference type="ARBA" id="ARBA00022475"/>
    </source>
</evidence>
<gene>
    <name evidence="18" type="ORF">MCOR_14489</name>
</gene>
<dbReference type="InterPro" id="IPR006201">
    <property type="entry name" value="Neur_channel"/>
</dbReference>
<dbReference type="Proteomes" id="UP000507470">
    <property type="component" value="Unassembled WGS sequence"/>
</dbReference>
<keyword evidence="19" id="KW-1185">Reference proteome</keyword>
<dbReference type="InterPro" id="IPR036719">
    <property type="entry name" value="Neuro-gated_channel_TM_sf"/>
</dbReference>
<keyword evidence="9" id="KW-0675">Receptor</keyword>
<evidence type="ECO:0000256" key="9">
    <source>
        <dbReference type="ARBA" id="ARBA00023170"/>
    </source>
</evidence>
<feature type="transmembrane region" description="Helical" evidence="14">
    <location>
        <begin position="229"/>
        <end position="248"/>
    </location>
</feature>
<comment type="subcellular location">
    <subcellularLocation>
        <location evidence="13">Synaptic cell membrane</location>
        <topology evidence="13">Multi-pass membrane protein</topology>
    </subcellularLocation>
</comment>
<keyword evidence="10" id="KW-0325">Glycoprotein</keyword>
<sequence>MKSTQLWIFFSLFRIAILQSNTDVQSLLTQLFTTNSYNTLIRPSTNQSAPKEIDISFNLYGITDVDEIEQKLTTTGWLVITWKDDLLTWTPASYNGLNKLYLPQDNVWKPDVSLQNGFSELEELGSKFIQVYVQSSGYIMWRPFQVFETKCNLDSKYFPFDEHKCHIIFVSWSHSSEEIVLTQTSNGIELSDELESHGEWRITSSSATSEFKSLVSSVKFTIVIKRKPLYMIMNIILPIILLALLEIFTFKIPADTGERLGYTITVWLSFAVFLTIVSDSLPQSSESVPIVSTYIIIQLLMGTLVVLISTVEAGLITNPDSVPVYQILRFLALRLRRNNVKSTEYTERKIDSEIPEVKWKEAITAVDTCLFFISMGIFFITTVICLFIAAI</sequence>
<dbReference type="PRINTS" id="PR00252">
    <property type="entry name" value="NRIONCHANNEL"/>
</dbReference>
<evidence type="ECO:0008006" key="20">
    <source>
        <dbReference type="Google" id="ProtNLM"/>
    </source>
</evidence>
<keyword evidence="15" id="KW-0732">Signal</keyword>
<dbReference type="Gene3D" id="2.70.170.10">
    <property type="entry name" value="Neurotransmitter-gated ion-channel ligand-binding domain"/>
    <property type="match status" value="1"/>
</dbReference>
<accession>A0A6J8B3W8</accession>
<feature type="signal peptide" evidence="15">
    <location>
        <begin position="1"/>
        <end position="20"/>
    </location>
</feature>
<evidence type="ECO:0000256" key="3">
    <source>
        <dbReference type="ARBA" id="ARBA00022692"/>
    </source>
</evidence>
<evidence type="ECO:0000256" key="13">
    <source>
        <dbReference type="ARBA" id="ARBA00034099"/>
    </source>
</evidence>
<evidence type="ECO:0000256" key="7">
    <source>
        <dbReference type="ARBA" id="ARBA00023136"/>
    </source>
</evidence>
<dbReference type="Pfam" id="PF02932">
    <property type="entry name" value="Neur_chan_memb"/>
    <property type="match status" value="1"/>
</dbReference>
<feature type="transmembrane region" description="Helical" evidence="14">
    <location>
        <begin position="260"/>
        <end position="278"/>
    </location>
</feature>
<evidence type="ECO:0000256" key="6">
    <source>
        <dbReference type="ARBA" id="ARBA00023065"/>
    </source>
</evidence>
<name>A0A6J8B3W8_MYTCO</name>
<keyword evidence="7 14" id="KW-0472">Membrane</keyword>
<evidence type="ECO:0000259" key="16">
    <source>
        <dbReference type="Pfam" id="PF02931"/>
    </source>
</evidence>
<reference evidence="18 19" key="1">
    <citation type="submission" date="2020-06" db="EMBL/GenBank/DDBJ databases">
        <authorList>
            <person name="Li R."/>
            <person name="Bekaert M."/>
        </authorList>
    </citation>
    <scope>NUCLEOTIDE SEQUENCE [LARGE SCALE GENOMIC DNA]</scope>
    <source>
        <strain evidence="19">wild</strain>
    </source>
</reference>
<evidence type="ECO:0000313" key="19">
    <source>
        <dbReference type="Proteomes" id="UP000507470"/>
    </source>
</evidence>
<evidence type="ECO:0000256" key="11">
    <source>
        <dbReference type="ARBA" id="ARBA00023286"/>
    </source>
</evidence>
<dbReference type="GO" id="GO:0004888">
    <property type="term" value="F:transmembrane signaling receptor activity"/>
    <property type="evidence" value="ECO:0007669"/>
    <property type="project" value="InterPro"/>
</dbReference>
<dbReference type="EMBL" id="CACVKT020002533">
    <property type="protein sequence ID" value="CAC5378276.1"/>
    <property type="molecule type" value="Genomic_DNA"/>
</dbReference>
<keyword evidence="5" id="KW-0770">Synapse</keyword>
<dbReference type="FunFam" id="2.70.170.10:FF:000028">
    <property type="entry name" value="AcetylCholine Receptor"/>
    <property type="match status" value="1"/>
</dbReference>
<dbReference type="InterPro" id="IPR036734">
    <property type="entry name" value="Neur_chan_lig-bd_sf"/>
</dbReference>
<keyword evidence="12" id="KW-0407">Ion channel</keyword>